<sequence>MQFIQWNVRGVRNKLSWLQNPPFSAASFLVFQESMLNDSVPFLSKIKKKFRADRPGSSRGELITAVDTNIPALLVPHSLPPSEVEVLIVKISVSPNSSSPLTVVNLYSPRGKFDTHWLDSLISHLTLPFLILGDFNVHQPALGSLFSSSDASKVLDWISINNMCLLNISQFTKFQTGHAPSLLDLSICSADIFNNISLEISHDTYDSDRCPILISLKNFGVRTTKTRQYINWNRFSKNINDNLRNTDQNLSIEMLSLQFQSNAAASSSSYTISAQNHSHWWDTRCSFLKALKRKVLRKAKSYPSIANWTHYKKIAARLRKYIKHCTRSYWERTCAEVAKSHQAFRIIKAMLNKDVSPSQSHLILSSGMVLSSPTAQANAIATNLIKNAPAERIPLDFSETYPKSPAVQSLNQPFSMKKFKDALSKTSNRSPGPDKITKNDHILIGC</sequence>
<dbReference type="SUPFAM" id="SSF56219">
    <property type="entry name" value="DNase I-like"/>
    <property type="match status" value="1"/>
</dbReference>
<keyword evidence="3" id="KW-1185">Reference proteome</keyword>
<reference evidence="2 3" key="1">
    <citation type="journal article" date="2019" name="Sci. Rep.">
        <title>Orb-weaving spider Araneus ventricosus genome elucidates the spidroin gene catalogue.</title>
        <authorList>
            <person name="Kono N."/>
            <person name="Nakamura H."/>
            <person name="Ohtoshi R."/>
            <person name="Moran D.A.P."/>
            <person name="Shinohara A."/>
            <person name="Yoshida Y."/>
            <person name="Fujiwara M."/>
            <person name="Mori M."/>
            <person name="Tomita M."/>
            <person name="Arakawa K."/>
        </authorList>
    </citation>
    <scope>NUCLEOTIDE SEQUENCE [LARGE SCALE GENOMIC DNA]</scope>
</reference>
<dbReference type="Pfam" id="PF14529">
    <property type="entry name" value="Exo_endo_phos_2"/>
    <property type="match status" value="1"/>
</dbReference>
<dbReference type="InterPro" id="IPR036691">
    <property type="entry name" value="Endo/exonu/phosph_ase_sf"/>
</dbReference>
<comment type="caution">
    <text evidence="2">The sequence shown here is derived from an EMBL/GenBank/DDBJ whole genome shotgun (WGS) entry which is preliminary data.</text>
</comment>
<organism evidence="2 3">
    <name type="scientific">Araneus ventricosus</name>
    <name type="common">Orbweaver spider</name>
    <name type="synonym">Epeira ventricosa</name>
    <dbReference type="NCBI Taxonomy" id="182803"/>
    <lineage>
        <taxon>Eukaryota</taxon>
        <taxon>Metazoa</taxon>
        <taxon>Ecdysozoa</taxon>
        <taxon>Arthropoda</taxon>
        <taxon>Chelicerata</taxon>
        <taxon>Arachnida</taxon>
        <taxon>Araneae</taxon>
        <taxon>Araneomorphae</taxon>
        <taxon>Entelegynae</taxon>
        <taxon>Araneoidea</taxon>
        <taxon>Araneidae</taxon>
        <taxon>Araneus</taxon>
    </lineage>
</organism>
<dbReference type="Gene3D" id="3.60.10.10">
    <property type="entry name" value="Endonuclease/exonuclease/phosphatase"/>
    <property type="match status" value="1"/>
</dbReference>
<accession>A0A4Y2PAQ9</accession>
<dbReference type="OrthoDB" id="2800852at2759"/>
<dbReference type="EMBL" id="BGPR01010996">
    <property type="protein sequence ID" value="GBN49055.1"/>
    <property type="molecule type" value="Genomic_DNA"/>
</dbReference>
<dbReference type="Proteomes" id="UP000499080">
    <property type="component" value="Unassembled WGS sequence"/>
</dbReference>
<gene>
    <name evidence="2" type="ORF">AVEN_190176_1</name>
</gene>
<feature type="domain" description="Endonuclease/exonuclease/phosphatase" evidence="1">
    <location>
        <begin position="102"/>
        <end position="212"/>
    </location>
</feature>
<dbReference type="AlphaFoldDB" id="A0A4Y2PAQ9"/>
<evidence type="ECO:0000313" key="2">
    <source>
        <dbReference type="EMBL" id="GBN49055.1"/>
    </source>
</evidence>
<proteinExistence type="predicted"/>
<evidence type="ECO:0000313" key="3">
    <source>
        <dbReference type="Proteomes" id="UP000499080"/>
    </source>
</evidence>
<evidence type="ECO:0000259" key="1">
    <source>
        <dbReference type="Pfam" id="PF14529"/>
    </source>
</evidence>
<dbReference type="InterPro" id="IPR005135">
    <property type="entry name" value="Endo/exonuclease/phosphatase"/>
</dbReference>
<name>A0A4Y2PAQ9_ARAVE</name>
<dbReference type="GO" id="GO:0003824">
    <property type="term" value="F:catalytic activity"/>
    <property type="evidence" value="ECO:0007669"/>
    <property type="project" value="InterPro"/>
</dbReference>
<protein>
    <recommendedName>
        <fullName evidence="1">Endonuclease/exonuclease/phosphatase domain-containing protein</fullName>
    </recommendedName>
</protein>